<dbReference type="Gene3D" id="1.10.10.10">
    <property type="entry name" value="Winged helix-like DNA-binding domain superfamily/Winged helix DNA-binding domain"/>
    <property type="match status" value="1"/>
</dbReference>
<name>A0A917JF51_9ENTE</name>
<sequence length="461" mass="54490">MFGFSKEVTIKKEIILFLDDQEKAITNDEIAKQIQTVKSSTIRRHLKDVEKAIGTLYPPEQANLQICHRQGIQLFRQSDELEQVLEELYKNDTVYDVYKYLLLYGIYSSDLFCKEHDISLSTLRRIVNRMNVFLSPYQIRIRLGKKMGIIGESAQIRLVFFMFFYSIHRGFSREHWGVTSKYIDLSKQICQQFLLAPQDASIEILALWLFINQKLGVENDAIQSVYVEDWYKDITLPEKEMPKEMWNYVLLVMYALGFFEFEPKLTFERLHENRFSETGSKWLTLFEKHVRFLTTEEREIINKMTYKYSVIESVLPTFRETNEIMGLTKKEHVEIEYPYFKHLFSKIWAEFIAVFPEKNTASMREILSSISFGFMTEDELFPVVSFCWSSRFSSENLKQMEKIIQFKLTDRANIVFVEDVETSDFTLSTESSTKGIFVTQNLSNRDIDILRNELHNWVVNA</sequence>
<dbReference type="AlphaFoldDB" id="A0A917JF51"/>
<comment type="caution">
    <text evidence="2">The sequence shown here is derived from an EMBL/GenBank/DDBJ whole genome shotgun (WGS) entry which is preliminary data.</text>
</comment>
<reference evidence="2" key="1">
    <citation type="journal article" date="2014" name="Int. J. Syst. Evol. Microbiol.">
        <title>Complete genome sequence of Corynebacterium casei LMG S-19264T (=DSM 44701T), isolated from a smear-ripened cheese.</title>
        <authorList>
            <consortium name="US DOE Joint Genome Institute (JGI-PGF)"/>
            <person name="Walter F."/>
            <person name="Albersmeier A."/>
            <person name="Kalinowski J."/>
            <person name="Ruckert C."/>
        </authorList>
    </citation>
    <scope>NUCLEOTIDE SEQUENCE</scope>
    <source>
        <strain evidence="2">CCM 8433</strain>
    </source>
</reference>
<gene>
    <name evidence="2" type="ORF">GCM10011482_17220</name>
</gene>
<dbReference type="InterPro" id="IPR007737">
    <property type="entry name" value="Mga_HTH"/>
</dbReference>
<dbReference type="EMBL" id="BMDT01000007">
    <property type="protein sequence ID" value="GGI66068.1"/>
    <property type="molecule type" value="Genomic_DNA"/>
</dbReference>
<evidence type="ECO:0000313" key="2">
    <source>
        <dbReference type="EMBL" id="GGI66068.1"/>
    </source>
</evidence>
<feature type="domain" description="Mga helix-turn-helix" evidence="1">
    <location>
        <begin position="80"/>
        <end position="164"/>
    </location>
</feature>
<accession>A0A917JF51</accession>
<organism evidence="2 3">
    <name type="scientific">Enterococcus alcedinis</name>
    <dbReference type="NCBI Taxonomy" id="1274384"/>
    <lineage>
        <taxon>Bacteria</taxon>
        <taxon>Bacillati</taxon>
        <taxon>Bacillota</taxon>
        <taxon>Bacilli</taxon>
        <taxon>Lactobacillales</taxon>
        <taxon>Enterococcaceae</taxon>
        <taxon>Enterococcus</taxon>
    </lineage>
</organism>
<proteinExistence type="predicted"/>
<dbReference type="InterPro" id="IPR036388">
    <property type="entry name" value="WH-like_DNA-bd_sf"/>
</dbReference>
<protein>
    <recommendedName>
        <fullName evidence="1">Mga helix-turn-helix domain-containing protein</fullName>
    </recommendedName>
</protein>
<evidence type="ECO:0000259" key="1">
    <source>
        <dbReference type="Pfam" id="PF05043"/>
    </source>
</evidence>
<dbReference type="Pfam" id="PF05043">
    <property type="entry name" value="Mga"/>
    <property type="match status" value="1"/>
</dbReference>
<dbReference type="RefSeq" id="WP_188367901.1">
    <property type="nucleotide sequence ID" value="NZ_BMDT01000007.1"/>
</dbReference>
<keyword evidence="3" id="KW-1185">Reference proteome</keyword>
<evidence type="ECO:0000313" key="3">
    <source>
        <dbReference type="Proteomes" id="UP000622610"/>
    </source>
</evidence>
<reference evidence="2" key="2">
    <citation type="submission" date="2020-09" db="EMBL/GenBank/DDBJ databases">
        <authorList>
            <person name="Sun Q."/>
            <person name="Sedlacek I."/>
        </authorList>
    </citation>
    <scope>NUCLEOTIDE SEQUENCE</scope>
    <source>
        <strain evidence="2">CCM 8433</strain>
    </source>
</reference>
<dbReference type="Proteomes" id="UP000622610">
    <property type="component" value="Unassembled WGS sequence"/>
</dbReference>